<proteinExistence type="predicted"/>
<organism evidence="1 2">
    <name type="scientific">Mycobacterium intracellulare 1956</name>
    <dbReference type="NCBI Taxonomy" id="1299331"/>
    <lineage>
        <taxon>Bacteria</taxon>
        <taxon>Bacillati</taxon>
        <taxon>Actinomycetota</taxon>
        <taxon>Actinomycetes</taxon>
        <taxon>Mycobacteriales</taxon>
        <taxon>Mycobacteriaceae</taxon>
        <taxon>Mycobacterium</taxon>
        <taxon>Mycobacterium avium complex (MAC)</taxon>
    </lineage>
</organism>
<protein>
    <submittedName>
        <fullName evidence="1">Uncharacterized protein</fullName>
    </submittedName>
</protein>
<evidence type="ECO:0000313" key="1">
    <source>
        <dbReference type="EMBL" id="EUA57798.1"/>
    </source>
</evidence>
<dbReference type="EMBL" id="JAOG01000001">
    <property type="protein sequence ID" value="EUA57798.1"/>
    <property type="molecule type" value="Genomic_DNA"/>
</dbReference>
<name>X8CQT5_MYCIT</name>
<gene>
    <name evidence="1" type="ORF">I550_0930</name>
</gene>
<dbReference type="Proteomes" id="UP000020825">
    <property type="component" value="Unassembled WGS sequence"/>
</dbReference>
<comment type="caution">
    <text evidence="1">The sequence shown here is derived from an EMBL/GenBank/DDBJ whole genome shotgun (WGS) entry which is preliminary data.</text>
</comment>
<accession>X8CQT5</accession>
<evidence type="ECO:0000313" key="2">
    <source>
        <dbReference type="Proteomes" id="UP000020825"/>
    </source>
</evidence>
<dbReference type="AlphaFoldDB" id="X8CQT5"/>
<dbReference type="PATRIC" id="fig|1299331.3.peg.903"/>
<reference evidence="1 2" key="1">
    <citation type="submission" date="2013-12" db="EMBL/GenBank/DDBJ databases">
        <authorList>
            <person name="Zelazny A."/>
            <person name="Olivier K."/>
            <person name="Holland S."/>
            <person name="Lenaerts A."/>
            <person name="Ordway D."/>
            <person name="DeGroote M.A."/>
            <person name="Parker T."/>
            <person name="Sizemore C."/>
            <person name="Tallon L.J."/>
            <person name="Sadzewicz L.K."/>
            <person name="Sengamalay N."/>
            <person name="Fraser C.M."/>
            <person name="Hine E."/>
            <person name="Shefchek K.A."/>
            <person name="Das S.P."/>
            <person name="Tettelin H."/>
        </authorList>
    </citation>
    <scope>NUCLEOTIDE SEQUENCE [LARGE SCALE GENOMIC DNA]</scope>
    <source>
        <strain evidence="1 2">1956</strain>
    </source>
</reference>
<sequence>MVAVTIAEIGLRVEAADGPSPSARNAGAAFRGLARTVPRGE</sequence>